<dbReference type="SMART" id="SM00052">
    <property type="entry name" value="EAL"/>
    <property type="match status" value="1"/>
</dbReference>
<dbReference type="CDD" id="cd01949">
    <property type="entry name" value="GGDEF"/>
    <property type="match status" value="1"/>
</dbReference>
<protein>
    <recommendedName>
        <fullName evidence="5">Bifunctional diguanylate cyclase/phosphodiesterase</fullName>
    </recommendedName>
</protein>
<dbReference type="PROSITE" id="PS50887">
    <property type="entry name" value="GGDEF"/>
    <property type="match status" value="1"/>
</dbReference>
<dbReference type="Proteomes" id="UP001500218">
    <property type="component" value="Unassembled WGS sequence"/>
</dbReference>
<gene>
    <name evidence="3" type="ORF">GCM10009682_09720</name>
</gene>
<comment type="caution">
    <text evidence="3">The sequence shown here is derived from an EMBL/GenBank/DDBJ whole genome shotgun (WGS) entry which is preliminary data.</text>
</comment>
<name>A0ABN2LIB1_9ACTN</name>
<sequence>MRRLRGGPRDLAGVDPVTGLPDRWAFFAAVGRGDALDGVLLLGLDSFREVVEALGHAMADRLLAAVAERLRAHLPPGDLVTRLDGDEFAIMVARGGEVEGRATAERAGQVAALLAEPVVLDGLPLDVSAAIGMALYPEHGDDPQTLMRHADTAMAQAQSGAGVALYSARADHHSAERLALLADLRAALGRDDDELSLHYQPQVELATGRVVGVEALLRWRHPERGYVQPARLVALAERTAVMRQVTERVLSEAVAQAAAWRDVGLAFRVSVNVSGRDLHQNGLVEGIAARLTAHDLPPDGLQVEITESALMIDPPRAVDAVHRLARLGVGLSLDDFGTGYSSLRHLRRLPLTEVKVDRSFVLGMAADPQDAAVARAIVGLGAELGLRVVAEGVEDDATRRMLADAGCGLAQGWLFAAPMPAAAIPSWLTRYDAARHPVAGTGSGVAQGGK</sequence>
<dbReference type="Gene3D" id="3.30.70.270">
    <property type="match status" value="1"/>
</dbReference>
<evidence type="ECO:0000259" key="2">
    <source>
        <dbReference type="PROSITE" id="PS50887"/>
    </source>
</evidence>
<dbReference type="NCBIfam" id="TIGR00254">
    <property type="entry name" value="GGDEF"/>
    <property type="match status" value="1"/>
</dbReference>
<dbReference type="EMBL" id="BAAALT010000020">
    <property type="protein sequence ID" value="GAA1789733.1"/>
    <property type="molecule type" value="Genomic_DNA"/>
</dbReference>
<dbReference type="SUPFAM" id="SSF141868">
    <property type="entry name" value="EAL domain-like"/>
    <property type="match status" value="1"/>
</dbReference>
<evidence type="ECO:0000259" key="1">
    <source>
        <dbReference type="PROSITE" id="PS50883"/>
    </source>
</evidence>
<evidence type="ECO:0008006" key="5">
    <source>
        <dbReference type="Google" id="ProtNLM"/>
    </source>
</evidence>
<feature type="domain" description="EAL" evidence="1">
    <location>
        <begin position="177"/>
        <end position="432"/>
    </location>
</feature>
<dbReference type="SMART" id="SM00267">
    <property type="entry name" value="GGDEF"/>
    <property type="match status" value="1"/>
</dbReference>
<dbReference type="PANTHER" id="PTHR33121">
    <property type="entry name" value="CYCLIC DI-GMP PHOSPHODIESTERASE PDEF"/>
    <property type="match status" value="1"/>
</dbReference>
<dbReference type="CDD" id="cd01948">
    <property type="entry name" value="EAL"/>
    <property type="match status" value="1"/>
</dbReference>
<reference evidence="3 4" key="1">
    <citation type="journal article" date="2019" name="Int. J. Syst. Evol. Microbiol.">
        <title>The Global Catalogue of Microorganisms (GCM) 10K type strain sequencing project: providing services to taxonomists for standard genome sequencing and annotation.</title>
        <authorList>
            <consortium name="The Broad Institute Genomics Platform"/>
            <consortium name="The Broad Institute Genome Sequencing Center for Infectious Disease"/>
            <person name="Wu L."/>
            <person name="Ma J."/>
        </authorList>
    </citation>
    <scope>NUCLEOTIDE SEQUENCE [LARGE SCALE GENOMIC DNA]</scope>
    <source>
        <strain evidence="3 4">JCM 13250</strain>
    </source>
</reference>
<organism evidence="3 4">
    <name type="scientific">Luedemannella flava</name>
    <dbReference type="NCBI Taxonomy" id="349316"/>
    <lineage>
        <taxon>Bacteria</taxon>
        <taxon>Bacillati</taxon>
        <taxon>Actinomycetota</taxon>
        <taxon>Actinomycetes</taxon>
        <taxon>Micromonosporales</taxon>
        <taxon>Micromonosporaceae</taxon>
        <taxon>Luedemannella</taxon>
    </lineage>
</organism>
<keyword evidence="4" id="KW-1185">Reference proteome</keyword>
<dbReference type="InterPro" id="IPR043128">
    <property type="entry name" value="Rev_trsase/Diguanyl_cyclase"/>
</dbReference>
<accession>A0ABN2LIB1</accession>
<dbReference type="Pfam" id="PF00563">
    <property type="entry name" value="EAL"/>
    <property type="match status" value="1"/>
</dbReference>
<evidence type="ECO:0000313" key="3">
    <source>
        <dbReference type="EMBL" id="GAA1789733.1"/>
    </source>
</evidence>
<evidence type="ECO:0000313" key="4">
    <source>
        <dbReference type="Proteomes" id="UP001500218"/>
    </source>
</evidence>
<dbReference type="SUPFAM" id="SSF55073">
    <property type="entry name" value="Nucleotide cyclase"/>
    <property type="match status" value="1"/>
</dbReference>
<dbReference type="InterPro" id="IPR001633">
    <property type="entry name" value="EAL_dom"/>
</dbReference>
<proteinExistence type="predicted"/>
<dbReference type="Gene3D" id="3.20.20.450">
    <property type="entry name" value="EAL domain"/>
    <property type="match status" value="1"/>
</dbReference>
<dbReference type="InterPro" id="IPR000160">
    <property type="entry name" value="GGDEF_dom"/>
</dbReference>
<dbReference type="Pfam" id="PF00990">
    <property type="entry name" value="GGDEF"/>
    <property type="match status" value="1"/>
</dbReference>
<dbReference type="InterPro" id="IPR035919">
    <property type="entry name" value="EAL_sf"/>
</dbReference>
<dbReference type="PANTHER" id="PTHR33121:SF70">
    <property type="entry name" value="SIGNALING PROTEIN YKOW"/>
    <property type="match status" value="1"/>
</dbReference>
<dbReference type="InterPro" id="IPR029787">
    <property type="entry name" value="Nucleotide_cyclase"/>
</dbReference>
<feature type="domain" description="GGDEF" evidence="2">
    <location>
        <begin position="35"/>
        <end position="171"/>
    </location>
</feature>
<dbReference type="InterPro" id="IPR050706">
    <property type="entry name" value="Cyclic-di-GMP_PDE-like"/>
</dbReference>
<dbReference type="PROSITE" id="PS50883">
    <property type="entry name" value="EAL"/>
    <property type="match status" value="1"/>
</dbReference>